<dbReference type="Pfam" id="PF00089">
    <property type="entry name" value="Trypsin"/>
    <property type="match status" value="1"/>
</dbReference>
<keyword evidence="5" id="KW-1015">Disulfide bond</keyword>
<dbReference type="InterPro" id="IPR001254">
    <property type="entry name" value="Trypsin_dom"/>
</dbReference>
<feature type="domain" description="Peptidase S1" evidence="7">
    <location>
        <begin position="36"/>
        <end position="223"/>
    </location>
</feature>
<organism evidence="8 9">
    <name type="scientific">Steinernema glaseri</name>
    <dbReference type="NCBI Taxonomy" id="37863"/>
    <lineage>
        <taxon>Eukaryota</taxon>
        <taxon>Metazoa</taxon>
        <taxon>Ecdysozoa</taxon>
        <taxon>Nematoda</taxon>
        <taxon>Chromadorea</taxon>
        <taxon>Rhabditida</taxon>
        <taxon>Tylenchina</taxon>
        <taxon>Panagrolaimomorpha</taxon>
        <taxon>Strongyloidoidea</taxon>
        <taxon>Steinernematidae</taxon>
        <taxon>Steinernema</taxon>
    </lineage>
</organism>
<dbReference type="InterPro" id="IPR018114">
    <property type="entry name" value="TRYPSIN_HIS"/>
</dbReference>
<dbReference type="SUPFAM" id="SSF50494">
    <property type="entry name" value="Trypsin-like serine proteases"/>
    <property type="match status" value="1"/>
</dbReference>
<comment type="similarity">
    <text evidence="1">Belongs to the peptidase S1 family.</text>
</comment>
<reference evidence="9" key="1">
    <citation type="submission" date="2016-11" db="UniProtKB">
        <authorList>
            <consortium name="WormBaseParasite"/>
        </authorList>
    </citation>
    <scope>IDENTIFICATION</scope>
</reference>
<dbReference type="GO" id="GO:0006508">
    <property type="term" value="P:proteolysis"/>
    <property type="evidence" value="ECO:0007669"/>
    <property type="project" value="UniProtKB-KW"/>
</dbReference>
<feature type="signal peptide" evidence="6">
    <location>
        <begin position="1"/>
        <end position="27"/>
    </location>
</feature>
<feature type="chain" id="PRO_5009312510" evidence="6">
    <location>
        <begin position="28"/>
        <end position="223"/>
    </location>
</feature>
<dbReference type="Proteomes" id="UP000095287">
    <property type="component" value="Unplaced"/>
</dbReference>
<dbReference type="WBParaSite" id="L893_g1918.t1">
    <property type="protein sequence ID" value="L893_g1918.t1"/>
    <property type="gene ID" value="L893_g1918"/>
</dbReference>
<name>A0A1I7YS77_9BILA</name>
<evidence type="ECO:0000256" key="6">
    <source>
        <dbReference type="SAM" id="SignalP"/>
    </source>
</evidence>
<accession>A0A1I7YS77</accession>
<keyword evidence="4" id="KW-0720">Serine protease</keyword>
<sequence length="223" mass="24804">MKVFNPSSSVHTFFTLLLCVSAVFVSSTIDGRFPRIINGKPSSSNNHPFFASFLKWNPETKQQIRFCGGSVVGLKWVLTAAHCVEPNLEDMKVAVGHIDRNQSNFIATRSVKNSFLPDGCRGSNELKCDVALLEMNEPFRHYVQLMNLARKKIKIGIEATAIGYGRTERGMYPNVLLEAHSKVRHCPHGYDDGVVCFGDDDGNMCHADSGAPLFTEDNEGYSW</sequence>
<evidence type="ECO:0000313" key="8">
    <source>
        <dbReference type="Proteomes" id="UP000095287"/>
    </source>
</evidence>
<dbReference type="InterPro" id="IPR050430">
    <property type="entry name" value="Peptidase_S1"/>
</dbReference>
<dbReference type="PANTHER" id="PTHR24276:SF98">
    <property type="entry name" value="FI18310P1-RELATED"/>
    <property type="match status" value="1"/>
</dbReference>
<dbReference type="AlphaFoldDB" id="A0A1I7YS77"/>
<dbReference type="PROSITE" id="PS50240">
    <property type="entry name" value="TRYPSIN_DOM"/>
    <property type="match status" value="1"/>
</dbReference>
<protein>
    <submittedName>
        <fullName evidence="9">Peptidase S1 domain-containing protein</fullName>
    </submittedName>
</protein>
<dbReference type="PROSITE" id="PS00134">
    <property type="entry name" value="TRYPSIN_HIS"/>
    <property type="match status" value="1"/>
</dbReference>
<dbReference type="GO" id="GO:0004252">
    <property type="term" value="F:serine-type endopeptidase activity"/>
    <property type="evidence" value="ECO:0007669"/>
    <property type="project" value="InterPro"/>
</dbReference>
<keyword evidence="2" id="KW-0645">Protease</keyword>
<evidence type="ECO:0000259" key="7">
    <source>
        <dbReference type="PROSITE" id="PS50240"/>
    </source>
</evidence>
<dbReference type="InterPro" id="IPR009003">
    <property type="entry name" value="Peptidase_S1_PA"/>
</dbReference>
<dbReference type="InterPro" id="IPR043504">
    <property type="entry name" value="Peptidase_S1_PA_chymotrypsin"/>
</dbReference>
<keyword evidence="8" id="KW-1185">Reference proteome</keyword>
<dbReference type="PRINTS" id="PR00722">
    <property type="entry name" value="CHYMOTRYPSIN"/>
</dbReference>
<dbReference type="InterPro" id="IPR001314">
    <property type="entry name" value="Peptidase_S1A"/>
</dbReference>
<evidence type="ECO:0000256" key="1">
    <source>
        <dbReference type="ARBA" id="ARBA00007664"/>
    </source>
</evidence>
<evidence type="ECO:0000256" key="3">
    <source>
        <dbReference type="ARBA" id="ARBA00022801"/>
    </source>
</evidence>
<evidence type="ECO:0000256" key="2">
    <source>
        <dbReference type="ARBA" id="ARBA00022670"/>
    </source>
</evidence>
<dbReference type="SMART" id="SM00020">
    <property type="entry name" value="Tryp_SPc"/>
    <property type="match status" value="1"/>
</dbReference>
<evidence type="ECO:0000256" key="4">
    <source>
        <dbReference type="ARBA" id="ARBA00022825"/>
    </source>
</evidence>
<evidence type="ECO:0000313" key="9">
    <source>
        <dbReference type="WBParaSite" id="L893_g1918.t1"/>
    </source>
</evidence>
<keyword evidence="3" id="KW-0378">Hydrolase</keyword>
<evidence type="ECO:0000256" key="5">
    <source>
        <dbReference type="ARBA" id="ARBA00023157"/>
    </source>
</evidence>
<proteinExistence type="inferred from homology"/>
<dbReference type="Gene3D" id="2.40.10.10">
    <property type="entry name" value="Trypsin-like serine proteases"/>
    <property type="match status" value="1"/>
</dbReference>
<keyword evidence="6" id="KW-0732">Signal</keyword>
<dbReference type="PANTHER" id="PTHR24276">
    <property type="entry name" value="POLYSERASE-RELATED"/>
    <property type="match status" value="1"/>
</dbReference>